<protein>
    <submittedName>
        <fullName evidence="2">Nucleotide-binding protein</fullName>
    </submittedName>
</protein>
<name>A0A9X3S9P3_9ACTN</name>
<evidence type="ECO:0000313" key="3">
    <source>
        <dbReference type="Proteomes" id="UP001147653"/>
    </source>
</evidence>
<dbReference type="InterPro" id="IPR019302">
    <property type="entry name" value="CAP12/PCTIR_TIR_dom"/>
</dbReference>
<dbReference type="RefSeq" id="WP_270026050.1">
    <property type="nucleotide sequence ID" value="NZ_JAPDDP010000025.1"/>
</dbReference>
<sequence>MFIGSSSQSGLPVADELQALLSPYCRPTIWNQGVFVLSRGTLEALEHAADDYDFAVLVMAADDEITQAGNTMPSVRDNVLFELGLFTGALGSRRTFMVWCRDDPPKIPTDLAGITAATYPAPGRDDLASALGPVALQIRKAMDLAGPRRPLLVGKERTIEALLQRDIRALGKELRINEDDIGVHLWLLDEDARPPVMQRVLRVNSSSAPATASFSSWRQGRGLVGTAWEQDDDVWADLGAAPLAGLSRADFEALPAADQLGMDWEIYERSRRYFRLVYAVPMQDRTFTPVGTLSVNIDRDVTAPQHELVKTVRSAARGMAHTCRLVLDLA</sequence>
<reference evidence="2" key="1">
    <citation type="submission" date="2022-10" db="EMBL/GenBank/DDBJ databases">
        <title>The WGS of Solirubrobacter phytolaccae KCTC 29190.</title>
        <authorList>
            <person name="Jiang Z."/>
        </authorList>
    </citation>
    <scope>NUCLEOTIDE SEQUENCE</scope>
    <source>
        <strain evidence="2">KCTC 29190</strain>
    </source>
</reference>
<dbReference type="Pfam" id="PF10137">
    <property type="entry name" value="CAP12-PCTIR_TIR"/>
    <property type="match status" value="1"/>
</dbReference>
<evidence type="ECO:0000259" key="1">
    <source>
        <dbReference type="Pfam" id="PF10137"/>
    </source>
</evidence>
<dbReference type="AlphaFoldDB" id="A0A9X3S9P3"/>
<evidence type="ECO:0000313" key="2">
    <source>
        <dbReference type="EMBL" id="MDA0181701.1"/>
    </source>
</evidence>
<accession>A0A9X3S9P3</accession>
<dbReference type="EMBL" id="JAPDDP010000025">
    <property type="protein sequence ID" value="MDA0181701.1"/>
    <property type="molecule type" value="Genomic_DNA"/>
</dbReference>
<comment type="caution">
    <text evidence="2">The sequence shown here is derived from an EMBL/GenBank/DDBJ whole genome shotgun (WGS) entry which is preliminary data.</text>
</comment>
<proteinExistence type="predicted"/>
<organism evidence="2 3">
    <name type="scientific">Solirubrobacter phytolaccae</name>
    <dbReference type="NCBI Taxonomy" id="1404360"/>
    <lineage>
        <taxon>Bacteria</taxon>
        <taxon>Bacillati</taxon>
        <taxon>Actinomycetota</taxon>
        <taxon>Thermoleophilia</taxon>
        <taxon>Solirubrobacterales</taxon>
        <taxon>Solirubrobacteraceae</taxon>
        <taxon>Solirubrobacter</taxon>
    </lineage>
</organism>
<dbReference type="Proteomes" id="UP001147653">
    <property type="component" value="Unassembled WGS sequence"/>
</dbReference>
<dbReference type="GO" id="GO:0050135">
    <property type="term" value="F:NADP+ nucleosidase activity"/>
    <property type="evidence" value="ECO:0007669"/>
    <property type="project" value="InterPro"/>
</dbReference>
<keyword evidence="3" id="KW-1185">Reference proteome</keyword>
<feature type="domain" description="CD-NTase-associated protein 12/Pycsar effector protein TIR" evidence="1">
    <location>
        <begin position="2"/>
        <end position="119"/>
    </location>
</feature>
<gene>
    <name evidence="2" type="ORF">OJ997_15450</name>
</gene>